<keyword evidence="8" id="KW-0444">Lipid biosynthesis</keyword>
<keyword evidence="20" id="KW-0812">Transmembrane</keyword>
<evidence type="ECO:0000256" key="13">
    <source>
        <dbReference type="ARBA" id="ARBA00023098"/>
    </source>
</evidence>
<comment type="pathway">
    <text evidence="4">Lipid metabolism.</text>
</comment>
<evidence type="ECO:0000256" key="15">
    <source>
        <dbReference type="ARBA" id="ARBA00023136"/>
    </source>
</evidence>
<evidence type="ECO:0000256" key="16">
    <source>
        <dbReference type="ARBA" id="ARBA00023209"/>
    </source>
</evidence>
<protein>
    <recommendedName>
        <fullName evidence="7">Phosphatidate cytidylyltransferase, mitochondrial</fullName>
        <ecNumber evidence="6">2.7.7.41</ecNumber>
    </recommendedName>
    <alternativeName>
        <fullName evidence="18">CDP-diacylglycerol synthase</fullName>
    </alternativeName>
</protein>
<dbReference type="GO" id="GO:0005743">
    <property type="term" value="C:mitochondrial inner membrane"/>
    <property type="evidence" value="ECO:0007669"/>
    <property type="project" value="UniProtKB-SubCell"/>
</dbReference>
<dbReference type="EC" id="2.7.7.41" evidence="6"/>
<keyword evidence="23 24" id="KW-1267">Proteomics identification</keyword>
<dbReference type="AlphaFoldDB" id="A0A0P0Y3E2"/>
<proteinExistence type="evidence at protein level"/>
<dbReference type="STRING" id="39947.A0A0P0Y3E2"/>
<comment type="cofactor">
    <cofactor evidence="1">
        <name>Mg(2+)</name>
        <dbReference type="ChEBI" id="CHEBI:18420"/>
    </cofactor>
</comment>
<evidence type="ECO:0000313" key="21">
    <source>
        <dbReference type="EMBL" id="BAT14405.1"/>
    </source>
</evidence>
<evidence type="ECO:0007829" key="24">
    <source>
        <dbReference type="ProteomicsDB" id="A0A0P0Y3E2"/>
    </source>
</evidence>
<evidence type="ECO:0000256" key="4">
    <source>
        <dbReference type="ARBA" id="ARBA00005189"/>
    </source>
</evidence>
<evidence type="ECO:0000256" key="19">
    <source>
        <dbReference type="SAM" id="MobiDB-lite"/>
    </source>
</evidence>
<evidence type="ECO:0000256" key="9">
    <source>
        <dbReference type="ARBA" id="ARBA00022679"/>
    </source>
</evidence>
<dbReference type="GO" id="GO:0032049">
    <property type="term" value="P:cardiolipin biosynthetic process"/>
    <property type="evidence" value="ECO:0000318"/>
    <property type="project" value="GO_Central"/>
</dbReference>
<evidence type="ECO:0000256" key="1">
    <source>
        <dbReference type="ARBA" id="ARBA00001946"/>
    </source>
</evidence>
<keyword evidence="14" id="KW-0496">Mitochondrion</keyword>
<evidence type="ECO:0000256" key="10">
    <source>
        <dbReference type="ARBA" id="ARBA00022695"/>
    </source>
</evidence>
<feature type="compositionally biased region" description="Low complexity" evidence="19">
    <location>
        <begin position="105"/>
        <end position="115"/>
    </location>
</feature>
<dbReference type="UniPathway" id="UPA00557">
    <property type="reaction ID" value="UER00614"/>
</dbReference>
<organism evidence="21 22">
    <name type="scientific">Oryza sativa subsp. japonica</name>
    <name type="common">Rice</name>
    <dbReference type="NCBI Taxonomy" id="39947"/>
    <lineage>
        <taxon>Eukaryota</taxon>
        <taxon>Viridiplantae</taxon>
        <taxon>Streptophyta</taxon>
        <taxon>Embryophyta</taxon>
        <taxon>Tracheophyta</taxon>
        <taxon>Spermatophyta</taxon>
        <taxon>Magnoliopsida</taxon>
        <taxon>Liliopsida</taxon>
        <taxon>Poales</taxon>
        <taxon>Poaceae</taxon>
        <taxon>BOP clade</taxon>
        <taxon>Oryzoideae</taxon>
        <taxon>Oryzeae</taxon>
        <taxon>Oryzinae</taxon>
        <taxon>Oryza</taxon>
        <taxon>Oryza sativa</taxon>
    </lineage>
</organism>
<feature type="compositionally biased region" description="Basic residues" evidence="19">
    <location>
        <begin position="95"/>
        <end position="104"/>
    </location>
</feature>
<evidence type="ECO:0000256" key="5">
    <source>
        <dbReference type="ARBA" id="ARBA00005458"/>
    </source>
</evidence>
<dbReference type="FunCoup" id="A0A0P0Y3E2">
    <property type="interactions" value="894"/>
</dbReference>
<accession>A0A0P0Y3E2</accession>
<dbReference type="InterPro" id="IPR015222">
    <property type="entry name" value="Tam41"/>
</dbReference>
<comment type="similarity">
    <text evidence="5">Belongs to the TAM41 family.</text>
</comment>
<dbReference type="EMBL" id="AP014967">
    <property type="protein sequence ID" value="BAT14405.1"/>
    <property type="molecule type" value="Genomic_DNA"/>
</dbReference>
<dbReference type="GO" id="GO:0016024">
    <property type="term" value="P:CDP-diacylglycerol biosynthetic process"/>
    <property type="evidence" value="ECO:0000318"/>
    <property type="project" value="GO_Central"/>
</dbReference>
<sequence>MGPAQLYMGPHVDYTTVPDQHNMGLHLGDNPFTAQRNLGPHVGEIPSRPNLVWARKEVTIRFRLRFVFFFFFFFGDNLRFVFFFFFSAVTRTRRSGGSRRRRPSRVAPPAISSAPPLPEAAARAIHRMRPAEEAARAAALAGPLGELLPPVDFCCAYGSTLLHARPEASSMVDYILGVPDPLQWHSENLERNPDHYSGWMARLGPGAITRLADNIGVGVYFNPFVEWRDKRIKYGVVRMKDLAMDVLTWDRFYLSGRLQKPVHVLVDNWDIRKINTINLKMATSASLLLLPAEFTEYDLYAQICSLSYMGDLRMLFAEDKNKVKKIVEGSFPSFQSMYRTLIQEYIAEGLLKTSSYGQQKAFHQA</sequence>
<keyword evidence="10" id="KW-0548">Nucleotidyltransferase</keyword>
<reference evidence="21 22" key="2">
    <citation type="journal article" date="2013" name="Plant Cell Physiol.">
        <title>Rice Annotation Project Database (RAP-DB): an integrative and interactive database for rice genomics.</title>
        <authorList>
            <person name="Sakai H."/>
            <person name="Lee S.S."/>
            <person name="Tanaka T."/>
            <person name="Numa H."/>
            <person name="Kim J."/>
            <person name="Kawahara Y."/>
            <person name="Wakimoto H."/>
            <person name="Yang C.C."/>
            <person name="Iwamoto M."/>
            <person name="Abe T."/>
            <person name="Yamada Y."/>
            <person name="Muto A."/>
            <person name="Inokuchi H."/>
            <person name="Ikemura T."/>
            <person name="Matsumoto T."/>
            <person name="Sasaki T."/>
            <person name="Itoh T."/>
        </authorList>
    </citation>
    <scope>NUCLEOTIDE SEQUENCE [LARGE SCALE GENOMIC DNA]</scope>
    <source>
        <strain evidence="22">cv. Nipponbare</strain>
    </source>
</reference>
<evidence type="ECO:0000313" key="22">
    <source>
        <dbReference type="Proteomes" id="UP000059680"/>
    </source>
</evidence>
<keyword evidence="17" id="KW-1208">Phospholipid metabolism</keyword>
<evidence type="ECO:0000256" key="14">
    <source>
        <dbReference type="ARBA" id="ARBA00023128"/>
    </source>
</evidence>
<dbReference type="Pfam" id="PF09139">
    <property type="entry name" value="Tam41_Mmp37"/>
    <property type="match status" value="1"/>
</dbReference>
<evidence type="ECO:0000256" key="6">
    <source>
        <dbReference type="ARBA" id="ARBA00012487"/>
    </source>
</evidence>
<keyword evidence="12" id="KW-0460">Magnesium</keyword>
<name>A0A0P0Y3E2_ORYSJ</name>
<dbReference type="eggNOG" id="KOG2986">
    <property type="taxonomic scope" value="Eukaryota"/>
</dbReference>
<evidence type="ECO:0000256" key="20">
    <source>
        <dbReference type="SAM" id="Phobius"/>
    </source>
</evidence>
<evidence type="ECO:0000256" key="11">
    <source>
        <dbReference type="ARBA" id="ARBA00022792"/>
    </source>
</evidence>
<gene>
    <name evidence="21" type="ordered locus">Os11g0549650</name>
    <name evidence="21" type="ORF">OSNPB_110549650</name>
</gene>
<dbReference type="Gramene" id="Os11t0549650-00">
    <property type="protein sequence ID" value="Os11t0549650-00"/>
    <property type="gene ID" value="Os11g0549650"/>
</dbReference>
<dbReference type="InParanoid" id="A0A0P0Y3E2"/>
<evidence type="ECO:0000256" key="3">
    <source>
        <dbReference type="ARBA" id="ARBA00005119"/>
    </source>
</evidence>
<evidence type="ECO:0007829" key="23">
    <source>
        <dbReference type="PeptideAtlas" id="A0A0P0Y3E2"/>
    </source>
</evidence>
<reference evidence="22" key="1">
    <citation type="journal article" date="2005" name="Nature">
        <title>The map-based sequence of the rice genome.</title>
        <authorList>
            <consortium name="International rice genome sequencing project (IRGSP)"/>
            <person name="Matsumoto T."/>
            <person name="Wu J."/>
            <person name="Kanamori H."/>
            <person name="Katayose Y."/>
            <person name="Fujisawa M."/>
            <person name="Namiki N."/>
            <person name="Mizuno H."/>
            <person name="Yamamoto K."/>
            <person name="Antonio B.A."/>
            <person name="Baba T."/>
            <person name="Sakata K."/>
            <person name="Nagamura Y."/>
            <person name="Aoki H."/>
            <person name="Arikawa K."/>
            <person name="Arita K."/>
            <person name="Bito T."/>
            <person name="Chiden Y."/>
            <person name="Fujitsuka N."/>
            <person name="Fukunaka R."/>
            <person name="Hamada M."/>
            <person name="Harada C."/>
            <person name="Hayashi A."/>
            <person name="Hijishita S."/>
            <person name="Honda M."/>
            <person name="Hosokawa S."/>
            <person name="Ichikawa Y."/>
            <person name="Idonuma A."/>
            <person name="Iijima M."/>
            <person name="Ikeda M."/>
            <person name="Ikeno M."/>
            <person name="Ito K."/>
            <person name="Ito S."/>
            <person name="Ito T."/>
            <person name="Ito Y."/>
            <person name="Ito Y."/>
            <person name="Iwabuchi A."/>
            <person name="Kamiya K."/>
            <person name="Karasawa W."/>
            <person name="Kurita K."/>
            <person name="Katagiri S."/>
            <person name="Kikuta A."/>
            <person name="Kobayashi H."/>
            <person name="Kobayashi N."/>
            <person name="Machita K."/>
            <person name="Maehara T."/>
            <person name="Masukawa M."/>
            <person name="Mizubayashi T."/>
            <person name="Mukai Y."/>
            <person name="Nagasaki H."/>
            <person name="Nagata Y."/>
            <person name="Naito S."/>
            <person name="Nakashima M."/>
            <person name="Nakama Y."/>
            <person name="Nakamichi Y."/>
            <person name="Nakamura M."/>
            <person name="Meguro A."/>
            <person name="Negishi M."/>
            <person name="Ohta I."/>
            <person name="Ohta T."/>
            <person name="Okamoto M."/>
            <person name="Ono N."/>
            <person name="Saji S."/>
            <person name="Sakaguchi M."/>
            <person name="Sakai K."/>
            <person name="Shibata M."/>
            <person name="Shimokawa T."/>
            <person name="Song J."/>
            <person name="Takazaki Y."/>
            <person name="Terasawa K."/>
            <person name="Tsugane M."/>
            <person name="Tsuji K."/>
            <person name="Ueda S."/>
            <person name="Waki K."/>
            <person name="Yamagata H."/>
            <person name="Yamamoto M."/>
            <person name="Yamamoto S."/>
            <person name="Yamane H."/>
            <person name="Yoshiki S."/>
            <person name="Yoshihara R."/>
            <person name="Yukawa K."/>
            <person name="Zhong H."/>
            <person name="Yano M."/>
            <person name="Yuan Q."/>
            <person name="Ouyang S."/>
            <person name="Liu J."/>
            <person name="Jones K.M."/>
            <person name="Gansberger K."/>
            <person name="Moffat K."/>
            <person name="Hill J."/>
            <person name="Bera J."/>
            <person name="Fadrosh D."/>
            <person name="Jin S."/>
            <person name="Johri S."/>
            <person name="Kim M."/>
            <person name="Overton L."/>
            <person name="Reardon M."/>
            <person name="Tsitrin T."/>
            <person name="Vuong H."/>
            <person name="Weaver B."/>
            <person name="Ciecko A."/>
            <person name="Tallon L."/>
            <person name="Jackson J."/>
            <person name="Pai G."/>
            <person name="Aken S.V."/>
            <person name="Utterback T."/>
            <person name="Reidmuller S."/>
            <person name="Feldblyum T."/>
            <person name="Hsiao J."/>
            <person name="Zismann V."/>
            <person name="Iobst S."/>
            <person name="de Vazeille A.R."/>
            <person name="Buell C.R."/>
            <person name="Ying K."/>
            <person name="Li Y."/>
            <person name="Lu T."/>
            <person name="Huang Y."/>
            <person name="Zhao Q."/>
            <person name="Feng Q."/>
            <person name="Zhang L."/>
            <person name="Zhu J."/>
            <person name="Weng Q."/>
            <person name="Mu J."/>
            <person name="Lu Y."/>
            <person name="Fan D."/>
            <person name="Liu Y."/>
            <person name="Guan J."/>
            <person name="Zhang Y."/>
            <person name="Yu S."/>
            <person name="Liu X."/>
            <person name="Zhang Y."/>
            <person name="Hong G."/>
            <person name="Han B."/>
            <person name="Choisne N."/>
            <person name="Demange N."/>
            <person name="Orjeda G."/>
            <person name="Samain S."/>
            <person name="Cattolico L."/>
            <person name="Pelletier E."/>
            <person name="Couloux A."/>
            <person name="Segurens B."/>
            <person name="Wincker P."/>
            <person name="D'Hont A."/>
            <person name="Scarpelli C."/>
            <person name="Weissenbach J."/>
            <person name="Salanoubat M."/>
            <person name="Quetier F."/>
            <person name="Yu Y."/>
            <person name="Kim H.R."/>
            <person name="Rambo T."/>
            <person name="Currie J."/>
            <person name="Collura K."/>
            <person name="Luo M."/>
            <person name="Yang T."/>
            <person name="Ammiraju J.S.S."/>
            <person name="Engler F."/>
            <person name="Soderlund C."/>
            <person name="Wing R.A."/>
            <person name="Palmer L.E."/>
            <person name="de la Bastide M."/>
            <person name="Spiegel L."/>
            <person name="Nascimento L."/>
            <person name="Zutavern T."/>
            <person name="O'Shaughnessy A."/>
            <person name="Dike S."/>
            <person name="Dedhia N."/>
            <person name="Preston R."/>
            <person name="Balija V."/>
            <person name="McCombie W.R."/>
            <person name="Chow T."/>
            <person name="Chen H."/>
            <person name="Chung M."/>
            <person name="Chen C."/>
            <person name="Shaw J."/>
            <person name="Wu H."/>
            <person name="Hsiao K."/>
            <person name="Chao Y."/>
            <person name="Chu M."/>
            <person name="Cheng C."/>
            <person name="Hour A."/>
            <person name="Lee P."/>
            <person name="Lin S."/>
            <person name="Lin Y."/>
            <person name="Liou J."/>
            <person name="Liu S."/>
            <person name="Hsing Y."/>
            <person name="Raghuvanshi S."/>
            <person name="Mohanty A."/>
            <person name="Bharti A.K."/>
            <person name="Gaur A."/>
            <person name="Gupta V."/>
            <person name="Kumar D."/>
            <person name="Ravi V."/>
            <person name="Vij S."/>
            <person name="Kapur A."/>
            <person name="Khurana P."/>
            <person name="Khurana P."/>
            <person name="Khurana J.P."/>
            <person name="Tyagi A.K."/>
            <person name="Gaikwad K."/>
            <person name="Singh A."/>
            <person name="Dalal V."/>
            <person name="Srivastava S."/>
            <person name="Dixit A."/>
            <person name="Pal A.K."/>
            <person name="Ghazi I.A."/>
            <person name="Yadav M."/>
            <person name="Pandit A."/>
            <person name="Bhargava A."/>
            <person name="Sureshbabu K."/>
            <person name="Batra K."/>
            <person name="Sharma T.R."/>
            <person name="Mohapatra T."/>
            <person name="Singh N.K."/>
            <person name="Messing J."/>
            <person name="Nelson A.B."/>
            <person name="Fuks G."/>
            <person name="Kavchok S."/>
            <person name="Keizer G."/>
            <person name="Linton E."/>
            <person name="Llaca V."/>
            <person name="Song R."/>
            <person name="Tanyolac B."/>
            <person name="Young S."/>
            <person name="Ho-Il K."/>
            <person name="Hahn J.H."/>
            <person name="Sangsakoo G."/>
            <person name="Vanavichit A."/>
            <person name="de Mattos Luiz.A.T."/>
            <person name="Zimmer P.D."/>
            <person name="Malone G."/>
            <person name="Dellagostin O."/>
            <person name="de Oliveira A.C."/>
            <person name="Bevan M."/>
            <person name="Bancroft I."/>
            <person name="Minx P."/>
            <person name="Cordum H."/>
            <person name="Wilson R."/>
            <person name="Cheng Z."/>
            <person name="Jin W."/>
            <person name="Jiang J."/>
            <person name="Leong S.A."/>
            <person name="Iwama H."/>
            <person name="Gojobori T."/>
            <person name="Itoh T."/>
            <person name="Niimura Y."/>
            <person name="Fujii Y."/>
            <person name="Habara T."/>
            <person name="Sakai H."/>
            <person name="Sato Y."/>
            <person name="Wilson G."/>
            <person name="Kumar K."/>
            <person name="McCouch S."/>
            <person name="Juretic N."/>
            <person name="Hoen D."/>
            <person name="Wright S."/>
            <person name="Bruskiewich R."/>
            <person name="Bureau T."/>
            <person name="Miyao A."/>
            <person name="Hirochika H."/>
            <person name="Nishikawa T."/>
            <person name="Kadowaki K."/>
            <person name="Sugiura M."/>
            <person name="Burr B."/>
            <person name="Sasaki T."/>
        </authorList>
    </citation>
    <scope>NUCLEOTIDE SEQUENCE [LARGE SCALE GENOMIC DNA]</scope>
    <source>
        <strain evidence="22">cv. Nipponbare</strain>
    </source>
</reference>
<feature type="transmembrane region" description="Helical" evidence="20">
    <location>
        <begin position="66"/>
        <end position="89"/>
    </location>
</feature>
<dbReference type="OMA" id="FRINVWC"/>
<evidence type="ECO:0000256" key="12">
    <source>
        <dbReference type="ARBA" id="ARBA00022842"/>
    </source>
</evidence>
<keyword evidence="20" id="KW-1133">Transmembrane helix</keyword>
<dbReference type="PANTHER" id="PTHR13619">
    <property type="entry name" value="PHOSPHATIDATE CYTIDYLYLTRANSFERASE, MITOCHONDRIAL"/>
    <property type="match status" value="1"/>
</dbReference>
<dbReference type="GO" id="GO:0005739">
    <property type="term" value="C:mitochondrion"/>
    <property type="evidence" value="ECO:0000318"/>
    <property type="project" value="GO_Central"/>
</dbReference>
<evidence type="ECO:0000256" key="8">
    <source>
        <dbReference type="ARBA" id="ARBA00022516"/>
    </source>
</evidence>
<keyword evidence="22" id="KW-1185">Reference proteome</keyword>
<evidence type="ECO:0000256" key="2">
    <source>
        <dbReference type="ARBA" id="ARBA00004443"/>
    </source>
</evidence>
<keyword evidence="16" id="KW-0594">Phospholipid biosynthesis</keyword>
<reference evidence="21 22" key="3">
    <citation type="journal article" date="2013" name="Rice">
        <title>Improvement of the Oryza sativa Nipponbare reference genome using next generation sequence and optical map data.</title>
        <authorList>
            <person name="Kawahara Y."/>
            <person name="de la Bastide M."/>
            <person name="Hamilton J.P."/>
            <person name="Kanamori H."/>
            <person name="McCombie W.R."/>
            <person name="Ouyang S."/>
            <person name="Schwartz D.C."/>
            <person name="Tanaka T."/>
            <person name="Wu J."/>
            <person name="Zhou S."/>
            <person name="Childs K.L."/>
            <person name="Davidson R.M."/>
            <person name="Lin H."/>
            <person name="Quesada-Ocampo L."/>
            <person name="Vaillancourt B."/>
            <person name="Sakai H."/>
            <person name="Lee S.S."/>
            <person name="Kim J."/>
            <person name="Numa H."/>
            <person name="Itoh T."/>
            <person name="Buell C.R."/>
            <person name="Matsumoto T."/>
        </authorList>
    </citation>
    <scope>NUCLEOTIDE SEQUENCE [LARGE SCALE GENOMIC DNA]</scope>
    <source>
        <strain evidence="22">cv. Nipponbare</strain>
    </source>
</reference>
<keyword evidence="9" id="KW-0808">Transferase</keyword>
<keyword evidence="11" id="KW-0999">Mitochondrion inner membrane</keyword>
<evidence type="ECO:0000256" key="18">
    <source>
        <dbReference type="ARBA" id="ARBA00029893"/>
    </source>
</evidence>
<keyword evidence="15 20" id="KW-0472">Membrane</keyword>
<evidence type="ECO:0000256" key="17">
    <source>
        <dbReference type="ARBA" id="ARBA00023264"/>
    </source>
</evidence>
<evidence type="ECO:0000256" key="7">
    <source>
        <dbReference type="ARBA" id="ARBA00018337"/>
    </source>
</evidence>
<keyword evidence="13" id="KW-0443">Lipid metabolism</keyword>
<feature type="region of interest" description="Disordered" evidence="19">
    <location>
        <begin position="95"/>
        <end position="115"/>
    </location>
</feature>
<dbReference type="GO" id="GO:0004605">
    <property type="term" value="F:phosphatidate cytidylyltransferase activity"/>
    <property type="evidence" value="ECO:0000318"/>
    <property type="project" value="GO_Central"/>
</dbReference>
<dbReference type="SMR" id="A0A0P0Y3E2"/>
<dbReference type="Proteomes" id="UP000059680">
    <property type="component" value="Chromosome 11"/>
</dbReference>
<dbReference type="PaxDb" id="39947-A0A0P0Y3E2"/>
<comment type="pathway">
    <text evidence="3">Phospholipid metabolism; CDP-diacylglycerol biosynthesis; CDP-diacylglycerol from sn-glycerol 3-phosphate: step 3/3.</text>
</comment>
<dbReference type="PANTHER" id="PTHR13619:SF0">
    <property type="entry name" value="PHOSPHATIDATE CYTIDYLYLTRANSFERASE, MITOCHONDRIAL"/>
    <property type="match status" value="1"/>
</dbReference>
<comment type="subcellular location">
    <subcellularLocation>
        <location evidence="2">Mitochondrion inner membrane</location>
        <topology evidence="2">Peripheral membrane protein</topology>
        <orientation evidence="2">Matrix side</orientation>
    </subcellularLocation>
</comment>